<dbReference type="Proteomes" id="UP000241507">
    <property type="component" value="Chromosome"/>
</dbReference>
<dbReference type="EMBL" id="CP028136">
    <property type="protein sequence ID" value="AVR47216.1"/>
    <property type="molecule type" value="Genomic_DNA"/>
</dbReference>
<dbReference type="SUPFAM" id="SSF47413">
    <property type="entry name" value="lambda repressor-like DNA-binding domains"/>
    <property type="match status" value="1"/>
</dbReference>
<dbReference type="SUPFAM" id="SSF51306">
    <property type="entry name" value="LexA/Signal peptidase"/>
    <property type="match status" value="1"/>
</dbReference>
<dbReference type="AlphaFoldDB" id="A0A2R3ZAB3"/>
<proteinExistence type="predicted"/>
<dbReference type="OrthoDB" id="3831186at2"/>
<organism evidence="1 2">
    <name type="scientific">Christiangramia fulva</name>
    <dbReference type="NCBI Taxonomy" id="2126553"/>
    <lineage>
        <taxon>Bacteria</taxon>
        <taxon>Pseudomonadati</taxon>
        <taxon>Bacteroidota</taxon>
        <taxon>Flavobacteriia</taxon>
        <taxon>Flavobacteriales</taxon>
        <taxon>Flavobacteriaceae</taxon>
        <taxon>Christiangramia</taxon>
    </lineage>
</organism>
<accession>A0A2R3ZAB3</accession>
<evidence type="ECO:0000313" key="1">
    <source>
        <dbReference type="EMBL" id="AVR47216.1"/>
    </source>
</evidence>
<name>A0A2R3ZAB3_9FLAO</name>
<dbReference type="GO" id="GO:0003677">
    <property type="term" value="F:DNA binding"/>
    <property type="evidence" value="ECO:0007669"/>
    <property type="project" value="InterPro"/>
</dbReference>
<dbReference type="KEGG" id="grs:C7S20_19255"/>
<reference evidence="2" key="1">
    <citation type="submission" date="2018-03" db="EMBL/GenBank/DDBJ databases">
        <title>Gramella fulva sp. nov., isolated from a dry surface of tidal flat.</title>
        <authorList>
            <person name="Hwang S.H."/>
            <person name="Hwang W.M."/>
            <person name="Kang K."/>
            <person name="Ahn T.-Y."/>
        </authorList>
    </citation>
    <scope>NUCLEOTIDE SEQUENCE [LARGE SCALE GENOMIC DNA]</scope>
    <source>
        <strain evidence="2">SH35</strain>
    </source>
</reference>
<dbReference type="Gene3D" id="2.10.109.10">
    <property type="entry name" value="Umud Fragment, subunit A"/>
    <property type="match status" value="1"/>
</dbReference>
<dbReference type="RefSeq" id="WP_107013982.1">
    <property type="nucleotide sequence ID" value="NZ_CP028136.1"/>
</dbReference>
<dbReference type="InterPro" id="IPR010982">
    <property type="entry name" value="Lambda_DNA-bd_dom_sf"/>
</dbReference>
<protein>
    <submittedName>
        <fullName evidence="1">Uncharacterized protein</fullName>
    </submittedName>
</protein>
<evidence type="ECO:0000313" key="2">
    <source>
        <dbReference type="Proteomes" id="UP000241507"/>
    </source>
</evidence>
<keyword evidence="2" id="KW-1185">Reference proteome</keyword>
<gene>
    <name evidence="1" type="ORF">C7S20_19255</name>
</gene>
<sequence length="254" mass="29286">MDQAEKMRMLDRIIELVDSKGVSAYEIANNIGLTEAGVGKILNRKSKNPRDNSLVQILNYVERRGESSREVAKPKESYPTNNSKNITVNDPLEFFSTKSGSTFEQLPDGTFRMTVPFVPVQAQASYVSENIDINFFERYKKQTFRVNQTGNGRYLAWQIKNDSMDDGTDEGLKDGDIILTRQLNRIHWKSKFRYTHFPFWVIVTKEDVICKEIINHNVEKGIITCHSLNSEYKDFDLSLNDVKEIYNVIPTLDE</sequence>
<dbReference type="InterPro" id="IPR036286">
    <property type="entry name" value="LexA/Signal_pep-like_sf"/>
</dbReference>